<evidence type="ECO:0000313" key="2">
    <source>
        <dbReference type="Proteomes" id="UP000218682"/>
    </source>
</evidence>
<gene>
    <name evidence="1" type="ORF">SAMN04488487_0266</name>
</gene>
<protein>
    <submittedName>
        <fullName evidence="1">Cold shock protein, CspA family</fullName>
    </submittedName>
</protein>
<dbReference type="Proteomes" id="UP000218682">
    <property type="component" value="Chromosome I"/>
</dbReference>
<evidence type="ECO:0000313" key="1">
    <source>
        <dbReference type="EMBL" id="SNY06773.1"/>
    </source>
</evidence>
<organism evidence="1 2">
    <name type="scientific">Pseudomonas fluorescens</name>
    <dbReference type="NCBI Taxonomy" id="294"/>
    <lineage>
        <taxon>Bacteria</taxon>
        <taxon>Pseudomonadati</taxon>
        <taxon>Pseudomonadota</taxon>
        <taxon>Gammaproteobacteria</taxon>
        <taxon>Pseudomonadales</taxon>
        <taxon>Pseudomonadaceae</taxon>
        <taxon>Pseudomonas</taxon>
    </lineage>
</organism>
<dbReference type="RefSeq" id="WP_053257293.1">
    <property type="nucleotide sequence ID" value="NZ_CBCRXZ010000001.1"/>
</dbReference>
<dbReference type="EMBL" id="LT907842">
    <property type="protein sequence ID" value="SNY06773.1"/>
    <property type="molecule type" value="Genomic_DNA"/>
</dbReference>
<accession>A0ABY1T521</accession>
<name>A0ABY1T521_PSEFL</name>
<reference evidence="1 2" key="1">
    <citation type="submission" date="2017-09" db="EMBL/GenBank/DDBJ databases">
        <authorList>
            <person name="Varghese N."/>
            <person name="Submissions S."/>
        </authorList>
    </citation>
    <scope>NUCLEOTIDE SEQUENCE [LARGE SCALE GENOMIC DNA]</scope>
    <source>
        <strain evidence="2">ATCC 13525 / DSM 50090 / JCM 5963 / NBRC 14160 / NCIMB 9046 / NCTC 10038 / VKM B-894</strain>
    </source>
</reference>
<dbReference type="SUPFAM" id="SSF50249">
    <property type="entry name" value="Nucleic acid-binding proteins"/>
    <property type="match status" value="1"/>
</dbReference>
<dbReference type="Gene3D" id="2.40.50.140">
    <property type="entry name" value="Nucleic acid-binding proteins"/>
    <property type="match status" value="1"/>
</dbReference>
<sequence length="66" mass="7025">MEAVTGTIKSYCRKNGQGVIALDDGGEPVLVDLKSTAGILLKTGQRVRFARIHRPAGVFASNITII</sequence>
<keyword evidence="2" id="KW-1185">Reference proteome</keyword>
<proteinExistence type="predicted"/>
<dbReference type="GeneID" id="61634283"/>
<dbReference type="InterPro" id="IPR012340">
    <property type="entry name" value="NA-bd_OB-fold"/>
</dbReference>